<organism evidence="3 4">
    <name type="scientific">Zalerion maritima</name>
    <dbReference type="NCBI Taxonomy" id="339359"/>
    <lineage>
        <taxon>Eukaryota</taxon>
        <taxon>Fungi</taxon>
        <taxon>Dikarya</taxon>
        <taxon>Ascomycota</taxon>
        <taxon>Pezizomycotina</taxon>
        <taxon>Sordariomycetes</taxon>
        <taxon>Lulworthiomycetidae</taxon>
        <taxon>Lulworthiales</taxon>
        <taxon>Lulworthiaceae</taxon>
        <taxon>Zalerion</taxon>
    </lineage>
</organism>
<accession>A0AAD5RZP9</accession>
<reference evidence="3" key="1">
    <citation type="submission" date="2022-07" db="EMBL/GenBank/DDBJ databases">
        <title>Draft genome sequence of Zalerion maritima ATCC 34329, a (micro)plastics degrading marine fungus.</title>
        <authorList>
            <person name="Paco A."/>
            <person name="Goncalves M.F.M."/>
            <person name="Rocha-Santos T.A.P."/>
            <person name="Alves A."/>
        </authorList>
    </citation>
    <scope>NUCLEOTIDE SEQUENCE</scope>
    <source>
        <strain evidence="3">ATCC 34329</strain>
    </source>
</reference>
<dbReference type="Gene3D" id="1.20.58.340">
    <property type="entry name" value="Magnesium transport protein CorA, transmembrane region"/>
    <property type="match status" value="1"/>
</dbReference>
<dbReference type="EMBL" id="JAKWBI020000008">
    <property type="protein sequence ID" value="KAJ2906843.1"/>
    <property type="molecule type" value="Genomic_DNA"/>
</dbReference>
<feature type="compositionally biased region" description="Basic residues" evidence="1">
    <location>
        <begin position="432"/>
        <end position="441"/>
    </location>
</feature>
<feature type="compositionally biased region" description="Basic and acidic residues" evidence="1">
    <location>
        <begin position="419"/>
        <end position="431"/>
    </location>
</feature>
<feature type="transmembrane region" description="Helical" evidence="2">
    <location>
        <begin position="574"/>
        <end position="594"/>
    </location>
</feature>
<evidence type="ECO:0000256" key="1">
    <source>
        <dbReference type="SAM" id="MobiDB-lite"/>
    </source>
</evidence>
<gene>
    <name evidence="3" type="ORF">MKZ38_010341</name>
</gene>
<proteinExistence type="predicted"/>
<keyword evidence="2" id="KW-1133">Transmembrane helix</keyword>
<keyword evidence="2" id="KW-0812">Transmembrane</keyword>
<feature type="transmembrane region" description="Helical" evidence="2">
    <location>
        <begin position="530"/>
        <end position="554"/>
    </location>
</feature>
<sequence length="644" mass="74046">MSYSVEMGSITDPGSRRQSRVSLGTPISPTMPTNRRWEPDLFPVPPSSAGTTGGESTAADGRSVSGSTTEQHLNAEAAALFGPGFSGPKQPLPTMDDYMFREHVRSCKVVSEDTRYLEIFNYEGPQPDTVEEHPLPLDEFDNFFEQKGVFMPPKVKKGSRLLNGIRLVIQKSAYKPETFSPNVISLSHNAYERMVRGMSLPFRAIESTSVVGPFFWSAFNHDDSNPHLHIVFRKSDVRKKAKTRGWEMMLSYSFRTHVTSGYIKGTASAEIELALQHLQACAKQVLHPMLLPIIVLSMDMSGKDDKRQRDARDWVRRLENAISMRNEIDEKERLYLKEGVIDLDAINRDLVECHSQVLWKRPRAYKELIREIERGMDRFAEKAAEWTYTRERPSNRRRRSSGLWDGEEESSTDEDEEGVERRSIGSEESLGKRRRKKRKVRNRVKINEDRLDPETRSLHRSMLGRLEFYTCKLTGIENYSYTTLERLNIQREVLYSIYARSGSKLSLRMAGDQKRLSHASKRDSSAMKSLSLMGALFLPATFISSVFSMTFFDFQVGEESPNPESPRTTSPELWIYFVITVPVTLFIVLGWWSWDVRREKQYKQEDDTLEDEINDMERSILKSMRTKTLTRSNTFGTIREVSTL</sequence>
<feature type="compositionally biased region" description="Acidic residues" evidence="1">
    <location>
        <begin position="405"/>
        <end position="418"/>
    </location>
</feature>
<evidence type="ECO:0000313" key="4">
    <source>
        <dbReference type="Proteomes" id="UP001201980"/>
    </source>
</evidence>
<name>A0AAD5RZP9_9PEZI</name>
<feature type="compositionally biased region" description="Polar residues" evidence="1">
    <location>
        <begin position="20"/>
        <end position="33"/>
    </location>
</feature>
<dbReference type="Proteomes" id="UP001201980">
    <property type="component" value="Unassembled WGS sequence"/>
</dbReference>
<protein>
    <submittedName>
        <fullName evidence="3">Uncharacterized protein</fullName>
    </submittedName>
</protein>
<keyword evidence="4" id="KW-1185">Reference proteome</keyword>
<keyword evidence="2" id="KW-0472">Membrane</keyword>
<evidence type="ECO:0000256" key="2">
    <source>
        <dbReference type="SAM" id="Phobius"/>
    </source>
</evidence>
<feature type="region of interest" description="Disordered" evidence="1">
    <location>
        <begin position="1"/>
        <end position="69"/>
    </location>
</feature>
<evidence type="ECO:0000313" key="3">
    <source>
        <dbReference type="EMBL" id="KAJ2906843.1"/>
    </source>
</evidence>
<dbReference type="AlphaFoldDB" id="A0AAD5RZP9"/>
<comment type="caution">
    <text evidence="3">The sequence shown here is derived from an EMBL/GenBank/DDBJ whole genome shotgun (WGS) entry which is preliminary data.</text>
</comment>
<feature type="region of interest" description="Disordered" evidence="1">
    <location>
        <begin position="390"/>
        <end position="441"/>
    </location>
</feature>